<protein>
    <submittedName>
        <fullName evidence="3">Cupin domain-containing protein</fullName>
    </submittedName>
</protein>
<dbReference type="Pfam" id="PF07883">
    <property type="entry name" value="Cupin_2"/>
    <property type="match status" value="1"/>
</dbReference>
<sequence>MDQIILPGMVTPETLLPGVVHPLEHIQYQREYANVVPLYSDRRDLLVVIWCLLPGQENESHMHPESAHAFVILEGEGTYLKGQPGAEGSLDTRVEAGDIVMIPRGQVHGIRNTGTTPMAYFAITTTAGPYKRIIDGVDIPPHG</sequence>
<dbReference type="Proteomes" id="UP001246473">
    <property type="component" value="Unassembled WGS sequence"/>
</dbReference>
<dbReference type="Gene3D" id="2.60.120.10">
    <property type="entry name" value="Jelly Rolls"/>
    <property type="match status" value="1"/>
</dbReference>
<dbReference type="PANTHER" id="PTHR35848">
    <property type="entry name" value="OXALATE-BINDING PROTEIN"/>
    <property type="match status" value="1"/>
</dbReference>
<gene>
    <name evidence="3" type="ORF">ParKJ_40765</name>
</gene>
<accession>A0AAP5UYS9</accession>
<dbReference type="EMBL" id="JANSLM010000028">
    <property type="protein sequence ID" value="MDT8843733.1"/>
    <property type="molecule type" value="Genomic_DNA"/>
</dbReference>
<keyword evidence="1" id="KW-0479">Metal-binding</keyword>
<dbReference type="SUPFAM" id="SSF51182">
    <property type="entry name" value="RmlC-like cupins"/>
    <property type="match status" value="1"/>
</dbReference>
<evidence type="ECO:0000313" key="4">
    <source>
        <dbReference type="Proteomes" id="UP001246473"/>
    </source>
</evidence>
<dbReference type="AlphaFoldDB" id="A0AAP5UYS9"/>
<dbReference type="RefSeq" id="WP_216749714.1">
    <property type="nucleotide sequence ID" value="NZ_JAHNIZ010000001.1"/>
</dbReference>
<comment type="caution">
    <text evidence="3">The sequence shown here is derived from an EMBL/GenBank/DDBJ whole genome shotgun (WGS) entry which is preliminary data.</text>
</comment>
<dbReference type="GO" id="GO:0046872">
    <property type="term" value="F:metal ion binding"/>
    <property type="evidence" value="ECO:0007669"/>
    <property type="project" value="UniProtKB-KW"/>
</dbReference>
<evidence type="ECO:0000259" key="2">
    <source>
        <dbReference type="Pfam" id="PF07883"/>
    </source>
</evidence>
<feature type="domain" description="Cupin type-2" evidence="2">
    <location>
        <begin position="49"/>
        <end position="123"/>
    </location>
</feature>
<organism evidence="3 4">
    <name type="scientific">Paraburkholderia fungorum</name>
    <dbReference type="NCBI Taxonomy" id="134537"/>
    <lineage>
        <taxon>Bacteria</taxon>
        <taxon>Pseudomonadati</taxon>
        <taxon>Pseudomonadota</taxon>
        <taxon>Betaproteobacteria</taxon>
        <taxon>Burkholderiales</taxon>
        <taxon>Burkholderiaceae</taxon>
        <taxon>Paraburkholderia</taxon>
    </lineage>
</organism>
<proteinExistence type="predicted"/>
<evidence type="ECO:0000313" key="3">
    <source>
        <dbReference type="EMBL" id="MDT8843733.1"/>
    </source>
</evidence>
<dbReference type="InterPro" id="IPR014710">
    <property type="entry name" value="RmlC-like_jellyroll"/>
</dbReference>
<dbReference type="InterPro" id="IPR011051">
    <property type="entry name" value="RmlC_Cupin_sf"/>
</dbReference>
<dbReference type="InterPro" id="IPR013096">
    <property type="entry name" value="Cupin_2"/>
</dbReference>
<name>A0AAP5UYS9_9BURK</name>
<dbReference type="InterPro" id="IPR051610">
    <property type="entry name" value="GPI/OXD"/>
</dbReference>
<evidence type="ECO:0000256" key="1">
    <source>
        <dbReference type="ARBA" id="ARBA00022723"/>
    </source>
</evidence>
<reference evidence="3" key="1">
    <citation type="submission" date="2022-08" db="EMBL/GenBank/DDBJ databases">
        <authorList>
            <person name="Kim S.-J."/>
        </authorList>
    </citation>
    <scope>NUCLEOTIDE SEQUENCE</scope>
    <source>
        <strain evidence="3">KJ</strain>
    </source>
</reference>
<dbReference type="PANTHER" id="PTHR35848:SF6">
    <property type="entry name" value="CUPIN TYPE-2 DOMAIN-CONTAINING PROTEIN"/>
    <property type="match status" value="1"/>
</dbReference>